<dbReference type="Gene3D" id="2.120.10.30">
    <property type="entry name" value="TolB, C-terminal domain"/>
    <property type="match status" value="3"/>
</dbReference>
<comment type="caution">
    <text evidence="7">The sequence shown here is derived from an EMBL/GenBank/DDBJ whole genome shotgun (WGS) entry which is preliminary data.</text>
</comment>
<dbReference type="SUPFAM" id="SSF101898">
    <property type="entry name" value="NHL repeat"/>
    <property type="match status" value="1"/>
</dbReference>
<dbReference type="InterPro" id="IPR011042">
    <property type="entry name" value="6-blade_b-propeller_TolB-like"/>
</dbReference>
<dbReference type="InterPro" id="IPR036188">
    <property type="entry name" value="FAD/NAD-bd_sf"/>
</dbReference>
<keyword evidence="8" id="KW-1185">Reference proteome</keyword>
<evidence type="ECO:0000256" key="4">
    <source>
        <dbReference type="ARBA" id="ARBA00022827"/>
    </source>
</evidence>
<proteinExistence type="inferred from homology"/>
<dbReference type="EMBL" id="BNAR01000004">
    <property type="protein sequence ID" value="GHH39656.1"/>
    <property type="molecule type" value="Genomic_DNA"/>
</dbReference>
<reference evidence="8" key="1">
    <citation type="journal article" date="2019" name="Int. J. Syst. Evol. Microbiol.">
        <title>The Global Catalogue of Microorganisms (GCM) 10K type strain sequencing project: providing services to taxonomists for standard genome sequencing and annotation.</title>
        <authorList>
            <consortium name="The Broad Institute Genomics Platform"/>
            <consortium name="The Broad Institute Genome Sequencing Center for Infectious Disease"/>
            <person name="Wu L."/>
            <person name="Ma J."/>
        </authorList>
    </citation>
    <scope>NUCLEOTIDE SEQUENCE [LARGE SCALE GENOMIC DNA]</scope>
    <source>
        <strain evidence="8">CGMCC 4.7367</strain>
    </source>
</reference>
<dbReference type="PANTHER" id="PTHR43098:SF2">
    <property type="entry name" value="FAD-BINDING MONOOXYGENASE AUSB-RELATED"/>
    <property type="match status" value="1"/>
</dbReference>
<evidence type="ECO:0000313" key="7">
    <source>
        <dbReference type="EMBL" id="GHH39656.1"/>
    </source>
</evidence>
<organism evidence="7 8">
    <name type="scientific">Lentzea cavernae</name>
    <dbReference type="NCBI Taxonomy" id="2020703"/>
    <lineage>
        <taxon>Bacteria</taxon>
        <taxon>Bacillati</taxon>
        <taxon>Actinomycetota</taxon>
        <taxon>Actinomycetes</taxon>
        <taxon>Pseudonocardiales</taxon>
        <taxon>Pseudonocardiaceae</taxon>
        <taxon>Lentzea</taxon>
    </lineage>
</organism>
<evidence type="ECO:0000256" key="3">
    <source>
        <dbReference type="ARBA" id="ARBA00022630"/>
    </source>
</evidence>
<keyword evidence="5" id="KW-0521">NADP</keyword>
<keyword evidence="3" id="KW-0285">Flavoprotein</keyword>
<protein>
    <submittedName>
        <fullName evidence="7">Uncharacterized protein</fullName>
    </submittedName>
</protein>
<dbReference type="SUPFAM" id="SSF51905">
    <property type="entry name" value="FAD/NAD(P)-binding domain"/>
    <property type="match status" value="2"/>
</dbReference>
<evidence type="ECO:0000256" key="1">
    <source>
        <dbReference type="ARBA" id="ARBA00001974"/>
    </source>
</evidence>
<dbReference type="Pfam" id="PF13738">
    <property type="entry name" value="Pyr_redox_3"/>
    <property type="match status" value="1"/>
</dbReference>
<dbReference type="PANTHER" id="PTHR43098">
    <property type="entry name" value="L-ORNITHINE N(5)-MONOOXYGENASE-RELATED"/>
    <property type="match status" value="1"/>
</dbReference>
<name>A0ABQ3MMR3_9PSEU</name>
<dbReference type="RefSeq" id="WP_229904737.1">
    <property type="nucleotide sequence ID" value="NZ_BNAR01000004.1"/>
</dbReference>
<dbReference type="SUPFAM" id="SSF63829">
    <property type="entry name" value="Calcium-dependent phosphotriesterase"/>
    <property type="match status" value="1"/>
</dbReference>
<dbReference type="Gene3D" id="3.50.50.60">
    <property type="entry name" value="FAD/NAD(P)-binding domain"/>
    <property type="match status" value="2"/>
</dbReference>
<evidence type="ECO:0000256" key="5">
    <source>
        <dbReference type="ARBA" id="ARBA00022857"/>
    </source>
</evidence>
<evidence type="ECO:0000256" key="6">
    <source>
        <dbReference type="ARBA" id="ARBA00023002"/>
    </source>
</evidence>
<keyword evidence="4" id="KW-0274">FAD</keyword>
<evidence type="ECO:0000256" key="2">
    <source>
        <dbReference type="ARBA" id="ARBA00010139"/>
    </source>
</evidence>
<evidence type="ECO:0000313" key="8">
    <source>
        <dbReference type="Proteomes" id="UP000605568"/>
    </source>
</evidence>
<sequence>MSALDPTGIPDELGFDPEALRERYRRELDRRVRPDGAAQYQRAEAEFGYYAADPYVEPGFTREPVRDRVDAVVIGGGFGGLLAGARLRQAGLARIRVIEKAGDFGGTWYWNRYPGIHCDVESYVYLPLLEEVGYVPRWKYSPGEEIRQHAMAIGRRFDLYADAFFQTGVRDLRWDDGEWVVRTDRDDEVRATYVVVSNGTLDHPKLPRVPGIEDFAGHTFHTSRWDYGYTGGDANGGLTGLADKRVAVIGTGATAIQVVPHVGRDAEHLYVFQRTPSSVDVRGNRPTDPEWAASLEPGWQARRRENFQQFVTGHREDVDLVDDAWTASGRLLGKIVPTDVNAHLEPGEWERIEELLDFEKMNALRARVDEVVEDPATAELLKPWYRYGCKRPTFSDEYLQTFNRPNVTVVDTADHGGVERITGNAIVVGGVEHEVDCIIFATGFAVGMSDVMTGRLPVHGRDGTGLLQSWATGGVRTLHGLCTNGFPNLFHLGALQNAPSVNFTHVLDEQAVHIGEVVAQARRRGVKCVEPTAEAERAWVETVSASSPDRGRYDVDCTPGYYNGEGKARGPRLTYGPGPPPSTGCCASGARATRSTRCSAMRTDSRYGETGFPRSGRTIARLTPPSPLFGSNGVAFGPDGRLHVAQFVAGRISAVDLGSGEVETVVDLDGPVQSPDDLAFGADGSMHITDLVPGRVWRRSPQGEFTLVSDDVVQPNGIACAGDRLFVNEMRMGGRVLELFPGGGEPVVLAEGLALGNAMQLGPDGHLYYPHMVTNEVHRVSPDGGPPELVARDVHQPVAVRFDLAGQLTVVSRGEEGIVTRIDLGSGRRTVVPGELSGMDNAAFDAENRMFVSSFAAGGIAELAPDGRARVIVPKGLVGPYGVAVDRAGTVYAADNFRLATVDGGEAHTRELLASSHGVATDPGGRVHITSQSGAVRTYDPEHRVFRTRAENLARPGGVASRSDGVLVVAETGSGRVVGINEENGVTVLAEGLHSPVDVALDAEDRCYVSDEERGVVVRVDDGGLVPVAEGLEGPQGIAVSGDELFVVETGTRRLLAIDLVTGGQRVEAEGLAVGLPPGLTRVQPEPRGHGASVPAPFAGVAVGPDGSLYVSANGEGSVLHLRR</sequence>
<gene>
    <name evidence="7" type="ORF">GCM10017774_31640</name>
</gene>
<keyword evidence="6" id="KW-0560">Oxidoreductase</keyword>
<dbReference type="InterPro" id="IPR050775">
    <property type="entry name" value="FAD-binding_Monooxygenases"/>
</dbReference>
<dbReference type="Proteomes" id="UP000605568">
    <property type="component" value="Unassembled WGS sequence"/>
</dbReference>
<comment type="cofactor">
    <cofactor evidence="1">
        <name>FAD</name>
        <dbReference type="ChEBI" id="CHEBI:57692"/>
    </cofactor>
</comment>
<accession>A0ABQ3MMR3</accession>
<comment type="similarity">
    <text evidence="2">Belongs to the FAD-binding monooxygenase family.</text>
</comment>